<reference evidence="2 3" key="1">
    <citation type="submission" date="2020-08" db="EMBL/GenBank/DDBJ databases">
        <title>Genomic Encyclopedia of Archaeal and Bacterial Type Strains, Phase II (KMG-II): from individual species to whole genera.</title>
        <authorList>
            <person name="Goeker M."/>
        </authorList>
    </citation>
    <scope>NUCLEOTIDE SEQUENCE [LARGE SCALE GENOMIC DNA]</scope>
    <source>
        <strain evidence="2 3">DSM 43850</strain>
    </source>
</reference>
<dbReference type="RefSeq" id="WP_025360861.1">
    <property type="nucleotide sequence ID" value="NZ_BAAABQ010000009.1"/>
</dbReference>
<protein>
    <recommendedName>
        <fullName evidence="4">DUF2269 domain-containing protein</fullName>
    </recommendedName>
</protein>
<organism evidence="2 3">
    <name type="scientific">Kutzneria viridogrisea</name>
    <dbReference type="NCBI Taxonomy" id="47990"/>
    <lineage>
        <taxon>Bacteria</taxon>
        <taxon>Bacillati</taxon>
        <taxon>Actinomycetota</taxon>
        <taxon>Actinomycetes</taxon>
        <taxon>Pseudonocardiales</taxon>
        <taxon>Pseudonocardiaceae</taxon>
        <taxon>Kutzneria</taxon>
    </lineage>
</organism>
<evidence type="ECO:0000313" key="2">
    <source>
        <dbReference type="EMBL" id="MBA8926291.1"/>
    </source>
</evidence>
<sequence length="155" mass="16401">MSRKLAPPWRKALMVLHLVSSLGLLGVDLCVLALGVAGSPGGSLLGHYLLVPLAFTSLITGVAQGVLTPWGLFRHWWVTLKLVLMVIGTGLSLFVLTPALDSGGPEVVRDASGPCVVLLVLTVLSVYKPFGRIRRVTKVPYGTSSVANGTFKTQP</sequence>
<name>A0ABR6BHE5_9PSEU</name>
<dbReference type="EMBL" id="JACJID010000002">
    <property type="protein sequence ID" value="MBA8926291.1"/>
    <property type="molecule type" value="Genomic_DNA"/>
</dbReference>
<dbReference type="Proteomes" id="UP000517916">
    <property type="component" value="Unassembled WGS sequence"/>
</dbReference>
<comment type="caution">
    <text evidence="2">The sequence shown here is derived from an EMBL/GenBank/DDBJ whole genome shotgun (WGS) entry which is preliminary data.</text>
</comment>
<feature type="transmembrane region" description="Helical" evidence="1">
    <location>
        <begin position="111"/>
        <end position="130"/>
    </location>
</feature>
<accession>A0ABR6BHE5</accession>
<proteinExistence type="predicted"/>
<keyword evidence="3" id="KW-1185">Reference proteome</keyword>
<feature type="transmembrane region" description="Helical" evidence="1">
    <location>
        <begin position="49"/>
        <end position="70"/>
    </location>
</feature>
<evidence type="ECO:0000313" key="3">
    <source>
        <dbReference type="Proteomes" id="UP000517916"/>
    </source>
</evidence>
<feature type="transmembrane region" description="Helical" evidence="1">
    <location>
        <begin position="82"/>
        <end position="99"/>
    </location>
</feature>
<evidence type="ECO:0008006" key="4">
    <source>
        <dbReference type="Google" id="ProtNLM"/>
    </source>
</evidence>
<keyword evidence="1" id="KW-0472">Membrane</keyword>
<evidence type="ECO:0000256" key="1">
    <source>
        <dbReference type="SAM" id="Phobius"/>
    </source>
</evidence>
<keyword evidence="1" id="KW-1133">Transmembrane helix</keyword>
<feature type="transmembrane region" description="Helical" evidence="1">
    <location>
        <begin position="12"/>
        <end position="37"/>
    </location>
</feature>
<keyword evidence="1" id="KW-0812">Transmembrane</keyword>
<gene>
    <name evidence="2" type="ORF">BC739_003490</name>
</gene>